<name>A0A1E1IRL2_LEIGU</name>
<reference evidence="1" key="1">
    <citation type="submission" date="2012-08" db="EMBL/GenBank/DDBJ databases">
        <title>Comparative genomics of metastatic and non-metastatic Leishmania guyanensis provides insights into polygenic factors involved in Leishmania RNA virus infection.</title>
        <authorList>
            <person name="Smith D."/>
            <person name="Hertz-Fowler C."/>
            <person name="Martin R."/>
            <person name="Dickens N."/>
            <person name="Fasel N."/>
            <person name="Falquet L."/>
            <person name="Beverley S."/>
            <person name="Zangger H."/>
            <person name="Calderon-Copete S."/>
            <person name="Mottram J."/>
            <person name="Xenarios I."/>
        </authorList>
    </citation>
    <scope>NUCLEOTIDE SEQUENCE</scope>
    <source>
        <strain evidence="1">MHOM/BR/75/M4147/SSU:IR2SAT-LUC</strain>
    </source>
</reference>
<gene>
    <name evidence="1" type="primary">LgM4147LRVhigh.12.00430.00820</name>
    <name evidence="1" type="ORF">BN36_1212960</name>
</gene>
<evidence type="ECO:0000313" key="1">
    <source>
        <dbReference type="EMBL" id="CCM13786.1"/>
    </source>
</evidence>
<dbReference type="EMBL" id="CALQ01000370">
    <property type="protein sequence ID" value="CCM13786.1"/>
    <property type="molecule type" value="Genomic_DNA"/>
</dbReference>
<accession>A0A1E1IRL2</accession>
<proteinExistence type="predicted"/>
<dbReference type="AlphaFoldDB" id="A0A1E1IRL2"/>
<protein>
    <submittedName>
        <fullName evidence="1">Uncharacterized protein</fullName>
    </submittedName>
</protein>
<sequence>MPAVQRPWMLRLCVQHCGGSEEGGKRKLWEFLCACPAQLARLTEPRRSCRRKLSQHSKRQTSQDATICAVTLVGSVPLCAERERGSHQETAHLVATSGEHVARREGVRGRRPAGLHAVAERCVRRW</sequence>
<organism evidence="1">
    <name type="scientific">Leishmania guyanensis</name>
    <dbReference type="NCBI Taxonomy" id="5670"/>
    <lineage>
        <taxon>Eukaryota</taxon>
        <taxon>Discoba</taxon>
        <taxon>Euglenozoa</taxon>
        <taxon>Kinetoplastea</taxon>
        <taxon>Metakinetoplastina</taxon>
        <taxon>Trypanosomatida</taxon>
        <taxon>Trypanosomatidae</taxon>
        <taxon>Leishmaniinae</taxon>
        <taxon>Leishmania</taxon>
        <taxon>Leishmania guyanensis species complex</taxon>
    </lineage>
</organism>